<reference evidence="1 2" key="1">
    <citation type="submission" date="2017-01" db="EMBL/GenBank/DDBJ databases">
        <authorList>
            <person name="Varghese N."/>
            <person name="Submissions S."/>
        </authorList>
    </citation>
    <scope>NUCLEOTIDE SEQUENCE [LARGE SCALE GENOMIC DNA]</scope>
    <source>
        <strain evidence="1 2">ATCC 23464</strain>
    </source>
</reference>
<sequence>MNFQQIDHDNEQKLILLDYYLSVDAAIAGESGWVGIIQWYSDDNVKHPGMRLALDLMLRSPDYSIKDIFNTIRGFQRSYTQRIIEDFAEIDFSKTIERIDIPVVFIHGRKDVHVYGELTDKYYNSLVAPAGKELLWMEKSSHMFHPDDAKEIENILINILNSNKAVL</sequence>
<dbReference type="Gene3D" id="3.40.50.1820">
    <property type="entry name" value="alpha/beta hydrolase"/>
    <property type="match status" value="1"/>
</dbReference>
<gene>
    <name evidence="1" type="ORF">SAMN05421578_104446</name>
</gene>
<proteinExistence type="predicted"/>
<dbReference type="InterPro" id="IPR029058">
    <property type="entry name" value="AB_hydrolase_fold"/>
</dbReference>
<protein>
    <recommendedName>
        <fullName evidence="3">Alpha/beta hydrolase</fullName>
    </recommendedName>
</protein>
<evidence type="ECO:0008006" key="3">
    <source>
        <dbReference type="Google" id="ProtNLM"/>
    </source>
</evidence>
<keyword evidence="2" id="KW-1185">Reference proteome</keyword>
<organism evidence="1 2">
    <name type="scientific">Paenibacillus macquariensis</name>
    <dbReference type="NCBI Taxonomy" id="948756"/>
    <lineage>
        <taxon>Bacteria</taxon>
        <taxon>Bacillati</taxon>
        <taxon>Bacillota</taxon>
        <taxon>Bacilli</taxon>
        <taxon>Bacillales</taxon>
        <taxon>Paenibacillaceae</taxon>
        <taxon>Paenibacillus</taxon>
    </lineage>
</organism>
<dbReference type="RefSeq" id="WP_139331604.1">
    <property type="nucleotide sequence ID" value="NZ_FTNK01000004.1"/>
</dbReference>
<dbReference type="SUPFAM" id="SSF53474">
    <property type="entry name" value="alpha/beta-Hydrolases"/>
    <property type="match status" value="1"/>
</dbReference>
<evidence type="ECO:0000313" key="2">
    <source>
        <dbReference type="Proteomes" id="UP000186666"/>
    </source>
</evidence>
<comment type="caution">
    <text evidence="1">The sequence shown here is derived from an EMBL/GenBank/DDBJ whole genome shotgun (WGS) entry which is preliminary data.</text>
</comment>
<dbReference type="EMBL" id="FTNK01000004">
    <property type="protein sequence ID" value="SIQ87687.1"/>
    <property type="molecule type" value="Genomic_DNA"/>
</dbReference>
<name>A0ABY1JW56_9BACL</name>
<accession>A0ABY1JW56</accession>
<dbReference type="Proteomes" id="UP000186666">
    <property type="component" value="Unassembled WGS sequence"/>
</dbReference>
<evidence type="ECO:0000313" key="1">
    <source>
        <dbReference type="EMBL" id="SIQ87687.1"/>
    </source>
</evidence>